<dbReference type="KEGG" id="psyo:PB01_20880"/>
<dbReference type="RefSeq" id="WP_151702158.1">
    <property type="nucleotide sequence ID" value="NZ_CP031224.1"/>
</dbReference>
<comment type="caution">
    <text evidence="2">Lacks conserved residue(s) required for the propagation of feature annotation.</text>
</comment>
<sequence>MNKIVLLGRLAADPEIKYAPNGTAVARFTLAVSRENDRDKADFFYCTAFGKLAQSLSDYCQKGRQVLLDGRVEINVVPDQQTNGKKTYVNVIVNSCEFLAKPQQQGELINSFNSQESNKQNQQPTNNRQQQYQQNMDSFKQNGQPY</sequence>
<name>A0A5J6STF1_9BACI</name>
<dbReference type="AlphaFoldDB" id="A0A5J6STF1"/>
<dbReference type="OrthoDB" id="9809878at2"/>
<evidence type="ECO:0000256" key="4">
    <source>
        <dbReference type="SAM" id="MobiDB-lite"/>
    </source>
</evidence>
<evidence type="ECO:0000256" key="1">
    <source>
        <dbReference type="ARBA" id="ARBA00023125"/>
    </source>
</evidence>
<dbReference type="GO" id="GO:0009295">
    <property type="term" value="C:nucleoid"/>
    <property type="evidence" value="ECO:0007669"/>
    <property type="project" value="TreeGrafter"/>
</dbReference>
<reference evidence="5 6" key="1">
    <citation type="submission" date="2018-07" db="EMBL/GenBank/DDBJ databases">
        <title>Complete genome sequence of Psychrobacillus sp. PB01, isolated from iceberg, and comparative genome analysis of Psychrobacillus strains.</title>
        <authorList>
            <person name="Lee P.C."/>
        </authorList>
    </citation>
    <scope>NUCLEOTIDE SEQUENCE [LARGE SCALE GENOMIC DNA]</scope>
    <source>
        <strain evidence="5 6">PB01</strain>
        <plasmid evidence="6">ppb01</plasmid>
    </source>
</reference>
<dbReference type="PANTHER" id="PTHR10302">
    <property type="entry name" value="SINGLE-STRANDED DNA-BINDING PROTEIN"/>
    <property type="match status" value="1"/>
</dbReference>
<dbReference type="InterPro" id="IPR000424">
    <property type="entry name" value="Primosome_PriB/ssb"/>
</dbReference>
<evidence type="ECO:0000256" key="2">
    <source>
        <dbReference type="HAMAP-Rule" id="MF_00984"/>
    </source>
</evidence>
<protein>
    <recommendedName>
        <fullName evidence="2 3">Single-stranded DNA-binding protein</fullName>
        <shortName evidence="2">SSB</shortName>
    </recommendedName>
</protein>
<evidence type="ECO:0000313" key="5">
    <source>
        <dbReference type="EMBL" id="QFG01287.1"/>
    </source>
</evidence>
<organism evidence="5 6">
    <name type="scientific">Psychrobacillus glaciei</name>
    <dbReference type="NCBI Taxonomy" id="2283160"/>
    <lineage>
        <taxon>Bacteria</taxon>
        <taxon>Bacillati</taxon>
        <taxon>Bacillota</taxon>
        <taxon>Bacilli</taxon>
        <taxon>Bacillales</taxon>
        <taxon>Bacillaceae</taxon>
        <taxon>Psychrobacillus</taxon>
    </lineage>
</organism>
<accession>A0A5J6STF1</accession>
<feature type="region of interest" description="Disordered" evidence="4">
    <location>
        <begin position="107"/>
        <end position="146"/>
    </location>
</feature>
<feature type="compositionally biased region" description="Low complexity" evidence="4">
    <location>
        <begin position="118"/>
        <end position="135"/>
    </location>
</feature>
<dbReference type="InterPro" id="IPR011344">
    <property type="entry name" value="ssDNA-bd"/>
</dbReference>
<feature type="compositionally biased region" description="Polar residues" evidence="4">
    <location>
        <begin position="136"/>
        <end position="146"/>
    </location>
</feature>
<keyword evidence="5" id="KW-0614">Plasmid</keyword>
<keyword evidence="1 2" id="KW-0238">DNA-binding</keyword>
<keyword evidence="6" id="KW-1185">Reference proteome</keyword>
<feature type="compositionally biased region" description="Polar residues" evidence="4">
    <location>
        <begin position="107"/>
        <end position="117"/>
    </location>
</feature>
<dbReference type="PIRSF" id="PIRSF002070">
    <property type="entry name" value="SSB"/>
    <property type="match status" value="1"/>
</dbReference>
<gene>
    <name evidence="5" type="ORF">PB01_20880</name>
</gene>
<dbReference type="PROSITE" id="PS50935">
    <property type="entry name" value="SSB"/>
    <property type="match status" value="1"/>
</dbReference>
<dbReference type="HAMAP" id="MF_00984">
    <property type="entry name" value="SSB"/>
    <property type="match status" value="1"/>
</dbReference>
<dbReference type="CDD" id="cd04496">
    <property type="entry name" value="SSB_OBF"/>
    <property type="match status" value="1"/>
</dbReference>
<dbReference type="Gene3D" id="2.40.50.140">
    <property type="entry name" value="Nucleic acid-binding proteins"/>
    <property type="match status" value="1"/>
</dbReference>
<evidence type="ECO:0000256" key="3">
    <source>
        <dbReference type="PIRNR" id="PIRNR002070"/>
    </source>
</evidence>
<dbReference type="GO" id="GO:0003697">
    <property type="term" value="F:single-stranded DNA binding"/>
    <property type="evidence" value="ECO:0007669"/>
    <property type="project" value="UniProtKB-UniRule"/>
</dbReference>
<comment type="subunit">
    <text evidence="2">Homotetramer.</text>
</comment>
<dbReference type="EMBL" id="CP031224">
    <property type="protein sequence ID" value="QFG01287.1"/>
    <property type="molecule type" value="Genomic_DNA"/>
</dbReference>
<dbReference type="PANTHER" id="PTHR10302:SF27">
    <property type="entry name" value="SINGLE-STRANDED DNA-BINDING PROTEIN"/>
    <property type="match status" value="1"/>
</dbReference>
<dbReference type="Pfam" id="PF00436">
    <property type="entry name" value="SSB"/>
    <property type="match status" value="1"/>
</dbReference>
<dbReference type="GO" id="GO:0006260">
    <property type="term" value="P:DNA replication"/>
    <property type="evidence" value="ECO:0007669"/>
    <property type="project" value="InterPro"/>
</dbReference>
<dbReference type="Proteomes" id="UP000325517">
    <property type="component" value="Plasmid pPB01"/>
</dbReference>
<evidence type="ECO:0000313" key="6">
    <source>
        <dbReference type="Proteomes" id="UP000325517"/>
    </source>
</evidence>
<dbReference type="SUPFAM" id="SSF50249">
    <property type="entry name" value="Nucleic acid-binding proteins"/>
    <property type="match status" value="1"/>
</dbReference>
<dbReference type="NCBIfam" id="TIGR00621">
    <property type="entry name" value="ssb"/>
    <property type="match status" value="1"/>
</dbReference>
<dbReference type="InterPro" id="IPR012340">
    <property type="entry name" value="NA-bd_OB-fold"/>
</dbReference>
<proteinExistence type="inferred from homology"/>
<geneLocation type="plasmid" evidence="6">
    <name>ppb01</name>
</geneLocation>